<proteinExistence type="predicted"/>
<feature type="domain" description="FHA" evidence="2">
    <location>
        <begin position="200"/>
        <end position="255"/>
    </location>
</feature>
<dbReference type="SMART" id="SM00240">
    <property type="entry name" value="FHA"/>
    <property type="match status" value="1"/>
</dbReference>
<dbReference type="InterPro" id="IPR000253">
    <property type="entry name" value="FHA_dom"/>
</dbReference>
<reference evidence="3 4" key="1">
    <citation type="submission" date="2018-10" db="EMBL/GenBank/DDBJ databases">
        <title>Paraburkholderia sp. 7MK8-2, isolated from soil.</title>
        <authorList>
            <person name="Gao Z.-H."/>
            <person name="Qiu L.-H."/>
        </authorList>
    </citation>
    <scope>NUCLEOTIDE SEQUENCE [LARGE SCALE GENOMIC DNA]</scope>
    <source>
        <strain evidence="3 4">7MK8-2</strain>
    </source>
</reference>
<protein>
    <submittedName>
        <fullName evidence="3">FHA domain-containing protein</fullName>
    </submittedName>
</protein>
<dbReference type="PROSITE" id="PS50006">
    <property type="entry name" value="FHA_DOMAIN"/>
    <property type="match status" value="1"/>
</dbReference>
<gene>
    <name evidence="3" type="ORF">D7S89_05330</name>
</gene>
<dbReference type="RefSeq" id="WP_121276378.1">
    <property type="nucleotide sequence ID" value="NZ_RBZV01000002.1"/>
</dbReference>
<feature type="region of interest" description="Disordered" evidence="1">
    <location>
        <begin position="83"/>
        <end position="114"/>
    </location>
</feature>
<organism evidence="3 4">
    <name type="scientific">Trinickia fusca</name>
    <dbReference type="NCBI Taxonomy" id="2419777"/>
    <lineage>
        <taxon>Bacteria</taxon>
        <taxon>Pseudomonadati</taxon>
        <taxon>Pseudomonadota</taxon>
        <taxon>Betaproteobacteria</taxon>
        <taxon>Burkholderiales</taxon>
        <taxon>Burkholderiaceae</taxon>
        <taxon>Trinickia</taxon>
    </lineage>
</organism>
<dbReference type="Gene3D" id="2.60.200.20">
    <property type="match status" value="1"/>
</dbReference>
<dbReference type="AlphaFoldDB" id="A0A494XQS4"/>
<evidence type="ECO:0000313" key="4">
    <source>
        <dbReference type="Proteomes" id="UP000280434"/>
    </source>
</evidence>
<evidence type="ECO:0000259" key="2">
    <source>
        <dbReference type="PROSITE" id="PS50006"/>
    </source>
</evidence>
<dbReference type="Pfam" id="PF00498">
    <property type="entry name" value="FHA"/>
    <property type="match status" value="1"/>
</dbReference>
<dbReference type="SUPFAM" id="SSF49879">
    <property type="entry name" value="SMAD/FHA domain"/>
    <property type="match status" value="1"/>
</dbReference>
<dbReference type="InterPro" id="IPR008984">
    <property type="entry name" value="SMAD_FHA_dom_sf"/>
</dbReference>
<feature type="compositionally biased region" description="Low complexity" evidence="1">
    <location>
        <begin position="102"/>
        <end position="114"/>
    </location>
</feature>
<dbReference type="OrthoDB" id="151099at2"/>
<name>A0A494XQS4_9BURK</name>
<dbReference type="EMBL" id="RBZV01000002">
    <property type="protein sequence ID" value="RKP50529.1"/>
    <property type="molecule type" value="Genomic_DNA"/>
</dbReference>
<comment type="caution">
    <text evidence="3">The sequence shown here is derived from an EMBL/GenBank/DDBJ whole genome shotgun (WGS) entry which is preliminary data.</text>
</comment>
<evidence type="ECO:0000256" key="1">
    <source>
        <dbReference type="SAM" id="MobiDB-lite"/>
    </source>
</evidence>
<accession>A0A494XQS4</accession>
<evidence type="ECO:0000313" key="3">
    <source>
        <dbReference type="EMBL" id="RKP50529.1"/>
    </source>
</evidence>
<sequence>MNLVCPKGHVSTDADFCSECGTPMQKGASVLRGVPASATPPAAAGGNAQNCPDCLTPRPAGARFCEVCRYDFVAGKSFSGLAASTPGEASTPPPVASTVTGDDTTPSPAADTPAAITAAPTADRVSDDLVETDIALAAATAAASAPAGVAAVPASSADVGAQRLKLRIVVDASLYVEPSPDTPCPIDTPPKVFHLDLDENTLGRQYEGKGIHPEIVIHDPGISRRHLKFVRTASGGYTALELGSSNGTLHNGAPLDAGIEKPVKPGDQFTLGMWTRVFVEAR</sequence>
<keyword evidence="4" id="KW-1185">Reference proteome</keyword>
<dbReference type="Proteomes" id="UP000280434">
    <property type="component" value="Unassembled WGS sequence"/>
</dbReference>
<dbReference type="CDD" id="cd00060">
    <property type="entry name" value="FHA"/>
    <property type="match status" value="1"/>
</dbReference>